<dbReference type="GO" id="GO:0008080">
    <property type="term" value="F:N-acetyltransferase activity"/>
    <property type="evidence" value="ECO:0007669"/>
    <property type="project" value="InterPro"/>
</dbReference>
<dbReference type="Pfam" id="PF00583">
    <property type="entry name" value="Acetyltransf_1"/>
    <property type="match status" value="1"/>
</dbReference>
<dbReference type="SUPFAM" id="SSF55729">
    <property type="entry name" value="Acyl-CoA N-acyltransferases (Nat)"/>
    <property type="match status" value="1"/>
</dbReference>
<reference evidence="3 4" key="1">
    <citation type="submission" date="2017-11" db="EMBL/GenBank/DDBJ databases">
        <title>Evolution of Phototrophy in the Chloroflexi Phylum Driven by Horizontal Gene Transfer.</title>
        <authorList>
            <person name="Ward L.M."/>
            <person name="Hemp J."/>
            <person name="Shih P.M."/>
            <person name="Mcglynn S.E."/>
            <person name="Fischer W."/>
        </authorList>
    </citation>
    <scope>NUCLEOTIDE SEQUENCE [LARGE SCALE GENOMIC DNA]</scope>
    <source>
        <strain evidence="3">JP3_7</strain>
    </source>
</reference>
<dbReference type="InterPro" id="IPR016181">
    <property type="entry name" value="Acyl_CoA_acyltransferase"/>
</dbReference>
<protein>
    <submittedName>
        <fullName evidence="3">GNAT family N-acetyltransferase</fullName>
    </submittedName>
</protein>
<proteinExistence type="predicted"/>
<dbReference type="PROSITE" id="PS51186">
    <property type="entry name" value="GNAT"/>
    <property type="match status" value="1"/>
</dbReference>
<gene>
    <name evidence="3" type="ORF">CUN48_13585</name>
</gene>
<dbReference type="PANTHER" id="PTHR13947:SF37">
    <property type="entry name" value="LD18367P"/>
    <property type="match status" value="1"/>
</dbReference>
<evidence type="ECO:0000313" key="3">
    <source>
        <dbReference type="EMBL" id="PJF46479.1"/>
    </source>
</evidence>
<dbReference type="AlphaFoldDB" id="A0A2M8Q9J9"/>
<dbReference type="Proteomes" id="UP000230790">
    <property type="component" value="Unassembled WGS sequence"/>
</dbReference>
<keyword evidence="1 3" id="KW-0808">Transferase</keyword>
<accession>A0A2M8Q9J9</accession>
<dbReference type="PANTHER" id="PTHR13947">
    <property type="entry name" value="GNAT FAMILY N-ACETYLTRANSFERASE"/>
    <property type="match status" value="1"/>
</dbReference>
<comment type="caution">
    <text evidence="3">The sequence shown here is derived from an EMBL/GenBank/DDBJ whole genome shotgun (WGS) entry which is preliminary data.</text>
</comment>
<sequence length="148" mass="16334">MSELIIARFTPADQPAARTLILAGLQERWGVLDPSLNPDLDDIAVSYAEGVFVVARLAGQLVGTGALLPEGERIGRIVRMSVARRHRRCGIGARILQALLDEARARGYHTIVLETTETWDDAIAFYMQHGFRIVARRDGEVHFALTLA</sequence>
<dbReference type="CDD" id="cd04301">
    <property type="entry name" value="NAT_SF"/>
    <property type="match status" value="1"/>
</dbReference>
<organism evidence="3 4">
    <name type="scientific">Candidatus Thermofonsia Clade 3 bacterium</name>
    <dbReference type="NCBI Taxonomy" id="2364212"/>
    <lineage>
        <taxon>Bacteria</taxon>
        <taxon>Bacillati</taxon>
        <taxon>Chloroflexota</taxon>
        <taxon>Candidatus Thermofontia</taxon>
        <taxon>Candidatus Thermofonsia Clade 3</taxon>
    </lineage>
</organism>
<name>A0A2M8Q9J9_9CHLR</name>
<evidence type="ECO:0000256" key="1">
    <source>
        <dbReference type="ARBA" id="ARBA00022679"/>
    </source>
</evidence>
<feature type="domain" description="N-acetyltransferase" evidence="2">
    <location>
        <begin position="4"/>
        <end position="148"/>
    </location>
</feature>
<evidence type="ECO:0000259" key="2">
    <source>
        <dbReference type="PROSITE" id="PS51186"/>
    </source>
</evidence>
<evidence type="ECO:0000313" key="4">
    <source>
        <dbReference type="Proteomes" id="UP000230790"/>
    </source>
</evidence>
<dbReference type="EMBL" id="PGTN01000183">
    <property type="protein sequence ID" value="PJF46479.1"/>
    <property type="molecule type" value="Genomic_DNA"/>
</dbReference>
<dbReference type="InterPro" id="IPR050769">
    <property type="entry name" value="NAT_camello-type"/>
</dbReference>
<dbReference type="Gene3D" id="3.40.630.30">
    <property type="match status" value="1"/>
</dbReference>
<dbReference type="InterPro" id="IPR000182">
    <property type="entry name" value="GNAT_dom"/>
</dbReference>